<dbReference type="SUPFAM" id="SSF56801">
    <property type="entry name" value="Acetyl-CoA synthetase-like"/>
    <property type="match status" value="1"/>
</dbReference>
<keyword evidence="2 7" id="KW-0436">Ligase</keyword>
<evidence type="ECO:0000313" key="7">
    <source>
        <dbReference type="EMBL" id="WAH36010.1"/>
    </source>
</evidence>
<keyword evidence="8" id="KW-1185">Reference proteome</keyword>
<evidence type="ECO:0000256" key="3">
    <source>
        <dbReference type="ARBA" id="ARBA00022832"/>
    </source>
</evidence>
<dbReference type="Gene3D" id="3.40.50.12780">
    <property type="entry name" value="N-terminal domain of ligase-like"/>
    <property type="match status" value="1"/>
</dbReference>
<evidence type="ECO:0000256" key="4">
    <source>
        <dbReference type="ARBA" id="ARBA00023098"/>
    </source>
</evidence>
<feature type="domain" description="AMP-dependent synthetase/ligase" evidence="5">
    <location>
        <begin position="17"/>
        <end position="395"/>
    </location>
</feature>
<evidence type="ECO:0000313" key="8">
    <source>
        <dbReference type="Proteomes" id="UP001164803"/>
    </source>
</evidence>
<feature type="domain" description="AMP-binding enzyme C-terminal" evidence="6">
    <location>
        <begin position="446"/>
        <end position="522"/>
    </location>
</feature>
<dbReference type="Pfam" id="PF13193">
    <property type="entry name" value="AMP-binding_C"/>
    <property type="match status" value="1"/>
</dbReference>
<comment type="similarity">
    <text evidence="1">Belongs to the ATP-dependent AMP-binding enzyme family.</text>
</comment>
<proteinExistence type="inferred from homology"/>
<keyword evidence="4" id="KW-0443">Lipid metabolism</keyword>
<dbReference type="EMBL" id="CP104064">
    <property type="protein sequence ID" value="WAH36010.1"/>
    <property type="molecule type" value="Genomic_DNA"/>
</dbReference>
<dbReference type="CDD" id="cd12119">
    <property type="entry name" value="ttLC_FACS_AlkK_like"/>
    <property type="match status" value="1"/>
</dbReference>
<dbReference type="NCBIfam" id="NF004837">
    <property type="entry name" value="PRK06187.1"/>
    <property type="match status" value="1"/>
</dbReference>
<dbReference type="Proteomes" id="UP001164803">
    <property type="component" value="Chromosome"/>
</dbReference>
<protein>
    <submittedName>
        <fullName evidence="7">Long-chain fatty acid--CoA ligase</fullName>
    </submittedName>
</protein>
<evidence type="ECO:0000256" key="2">
    <source>
        <dbReference type="ARBA" id="ARBA00022598"/>
    </source>
</evidence>
<dbReference type="InterPro" id="IPR025110">
    <property type="entry name" value="AMP-bd_C"/>
</dbReference>
<keyword evidence="3" id="KW-0276">Fatty acid metabolism</keyword>
<dbReference type="Pfam" id="PF00501">
    <property type="entry name" value="AMP-binding"/>
    <property type="match status" value="1"/>
</dbReference>
<dbReference type="Gene3D" id="3.30.300.30">
    <property type="match status" value="1"/>
</dbReference>
<dbReference type="GO" id="GO:0016874">
    <property type="term" value="F:ligase activity"/>
    <property type="evidence" value="ECO:0007669"/>
    <property type="project" value="UniProtKB-KW"/>
</dbReference>
<evidence type="ECO:0000259" key="6">
    <source>
        <dbReference type="Pfam" id="PF13193"/>
    </source>
</evidence>
<organism evidence="7 8">
    <name type="scientific">Alicyclobacillus dauci</name>
    <dbReference type="NCBI Taxonomy" id="1475485"/>
    <lineage>
        <taxon>Bacteria</taxon>
        <taxon>Bacillati</taxon>
        <taxon>Bacillota</taxon>
        <taxon>Bacilli</taxon>
        <taxon>Bacillales</taxon>
        <taxon>Alicyclobacillaceae</taxon>
        <taxon>Alicyclobacillus</taxon>
    </lineage>
</organism>
<sequence>MMDYPLLLKSVLYRAITVFPEQEIAVRTATGMKRYTYADMAKRAAKLAHALKGLGVEVGDHVASFAWNNSRHLELYYGVPCSGRVLHTVNIRLSGEQIVYTINHAEDKVVFVDEDLVPLFVSIAPHLKTVQTYVILTDALTVDVDLPNAISYEALIQNESEQYAYPEFDENTPAIIGYTSATTGDPKGVVYSHRGLFLHCLTTMTGLVAVDERDVTMPVVPMFHVNAWGRPYTEMWAGAKVVLPGERPTAADLADLIQNEKVTFSAGVPTIWMGVLNHVLANRDRYDFSHVRYLLSGGAAMPLSLTKAYQEELGVTLLQGYGQTETSPVTFLSIPKARHSKLAGDELYRIRTKTGLLVPGLEIKLVDGNGVEVPHDGETRGELLIRGPWVISEYYKNPEATKSAFVDGWFRSGDIATMDADGYLQIVDRTKDLIKSGGEWISSVDLENTLMSHPDVLEAAVIGIPDEKWQERPLACVVARTESRSKVTEDDLRNYLTERVAKFWVPDIFVFIDEVPKTSVGKFSKKTLREWFQSGKLLGERV</sequence>
<dbReference type="InterPro" id="IPR045851">
    <property type="entry name" value="AMP-bd_C_sf"/>
</dbReference>
<dbReference type="RefSeq" id="WP_268043307.1">
    <property type="nucleotide sequence ID" value="NZ_CP104064.1"/>
</dbReference>
<dbReference type="InterPro" id="IPR000873">
    <property type="entry name" value="AMP-dep_synth/lig_dom"/>
</dbReference>
<accession>A0ABY6YZS1</accession>
<name>A0ABY6YZS1_9BACL</name>
<dbReference type="PANTHER" id="PTHR43859">
    <property type="entry name" value="ACYL-ACTIVATING ENZYME"/>
    <property type="match status" value="1"/>
</dbReference>
<evidence type="ECO:0000259" key="5">
    <source>
        <dbReference type="Pfam" id="PF00501"/>
    </source>
</evidence>
<gene>
    <name evidence="7" type="ORF">NZD86_17365</name>
</gene>
<dbReference type="InterPro" id="IPR042099">
    <property type="entry name" value="ANL_N_sf"/>
</dbReference>
<evidence type="ECO:0000256" key="1">
    <source>
        <dbReference type="ARBA" id="ARBA00006432"/>
    </source>
</evidence>
<dbReference type="PANTHER" id="PTHR43859:SF4">
    <property type="entry name" value="BUTANOATE--COA LIGASE AAE1-RELATED"/>
    <property type="match status" value="1"/>
</dbReference>
<reference evidence="7" key="1">
    <citation type="submission" date="2022-08" db="EMBL/GenBank/DDBJ databases">
        <title>Alicyclobacillus dauci DSM2870, complete genome.</title>
        <authorList>
            <person name="Wang Q."/>
            <person name="Cai R."/>
            <person name="Wang Z."/>
        </authorList>
    </citation>
    <scope>NUCLEOTIDE SEQUENCE</scope>
    <source>
        <strain evidence="7">DSM 28700</strain>
    </source>
</reference>